<evidence type="ECO:0000256" key="6">
    <source>
        <dbReference type="ARBA" id="ARBA00022801"/>
    </source>
</evidence>
<reference evidence="10" key="1">
    <citation type="journal article" date="2014" name="Nat. Genet.">
        <title>Genome and transcriptome of the porcine whipworm Trichuris suis.</title>
        <authorList>
            <person name="Jex A.R."/>
            <person name="Nejsum P."/>
            <person name="Schwarz E.M."/>
            <person name="Hu L."/>
            <person name="Young N.D."/>
            <person name="Hall R.S."/>
            <person name="Korhonen P.K."/>
            <person name="Liao S."/>
            <person name="Thamsborg S."/>
            <person name="Xia J."/>
            <person name="Xu P."/>
            <person name="Wang S."/>
            <person name="Scheerlinck J.P."/>
            <person name="Hofmann A."/>
            <person name="Sternberg P.W."/>
            <person name="Wang J."/>
            <person name="Gasser R.B."/>
        </authorList>
    </citation>
    <scope>NUCLEOTIDE SEQUENCE [LARGE SCALE GENOMIC DNA]</scope>
    <source>
        <strain evidence="10">DCEP-RM93F</strain>
    </source>
</reference>
<evidence type="ECO:0000256" key="2">
    <source>
        <dbReference type="ARBA" id="ARBA00022679"/>
    </source>
</evidence>
<evidence type="ECO:0000256" key="1">
    <source>
        <dbReference type="ARBA" id="ARBA00012493"/>
    </source>
</evidence>
<protein>
    <recommendedName>
        <fullName evidence="1">RNA-directed DNA polymerase</fullName>
        <ecNumber evidence="1">2.7.7.49</ecNumber>
    </recommendedName>
</protein>
<keyword evidence="4" id="KW-0540">Nuclease</keyword>
<dbReference type="EC" id="2.7.7.49" evidence="1"/>
<keyword evidence="2" id="KW-0808">Transferase</keyword>
<dbReference type="InterPro" id="IPR043128">
    <property type="entry name" value="Rev_trsase/Diguanyl_cyclase"/>
</dbReference>
<dbReference type="Gene3D" id="1.10.340.70">
    <property type="match status" value="1"/>
</dbReference>
<keyword evidence="3" id="KW-0548">Nucleotidyltransferase</keyword>
<keyword evidence="7" id="KW-0695">RNA-directed DNA polymerase</keyword>
<feature type="domain" description="Integrase catalytic" evidence="9">
    <location>
        <begin position="426"/>
        <end position="536"/>
    </location>
</feature>
<dbReference type="Pfam" id="PF17921">
    <property type="entry name" value="Integrase_H2C2"/>
    <property type="match status" value="1"/>
</dbReference>
<dbReference type="GO" id="GO:0003676">
    <property type="term" value="F:nucleic acid binding"/>
    <property type="evidence" value="ECO:0007669"/>
    <property type="project" value="InterPro"/>
</dbReference>
<dbReference type="Gene3D" id="3.30.70.270">
    <property type="match status" value="2"/>
</dbReference>
<feature type="region of interest" description="Disordered" evidence="8">
    <location>
        <begin position="665"/>
        <end position="700"/>
    </location>
</feature>
<gene>
    <name evidence="10" type="ORF">M514_13049</name>
</gene>
<dbReference type="GO" id="GO:0015074">
    <property type="term" value="P:DNA integration"/>
    <property type="evidence" value="ECO:0007669"/>
    <property type="project" value="InterPro"/>
</dbReference>
<dbReference type="Proteomes" id="UP000030758">
    <property type="component" value="Unassembled WGS sequence"/>
</dbReference>
<feature type="compositionally biased region" description="Basic residues" evidence="8">
    <location>
        <begin position="690"/>
        <end position="699"/>
    </location>
</feature>
<evidence type="ECO:0000256" key="7">
    <source>
        <dbReference type="ARBA" id="ARBA00022918"/>
    </source>
</evidence>
<sequence>MVDILVFGRSYEQHDKRLSRVLNRLLRSGLTLNAKCQFRHQSLIFLGHQISGRGILPDPAKVEALVKMPVPNDVAAVRRFIGMVNHFGRFIEKLAEKTKPLRDLLRENVDFVWDAPQQQAFDELKLDLQNSVELAPFNTAYRTIVSTDASSTGLGAVLLQENVPGVRRPVAFASRCLTSTEQRYAQIEKEAHAVTWACERFRMFLIGKEFHVETDHKPVLALLGQKTLDDLPPRIQRFRMRLMHFNFTISHVPGKYMTAADALSRATVIQPKKGDDDFAAEVTAFVNSVAVDGHPPEARLREIARSQAHDPVCTQLMAFCTSEWPTEQSKVPRPCQPYWRYRAHLTVSPEGILFFHGRLVIPKEMRREILKRIHCGHQGTVKCAARARESVWWPNVISQLEEFVTNCRVCTSHRQPRQEPMIPSELPSYPWQVVATDIFKVKGKKYLLVVDYYSRYIELAFLKDKTSETCIDILKSMSSSYGIPEVVRCDNEPCYSAYEFKEFAKQYEFEIVTSSPLYPQSNGEAERAVATMGKILEKSDDIYLGLLAYRTTPMVTGFSPAELMFGRSLRTNVPVIRENLLPRNVNHTVFRRREELEKQRQSAAFNRRHGVRQRPPFVEGDKVFIRDRDQRGTVVRKERAAPRSYEVETPEGTRLRRNSFYLLPDCGPGTDTTDETEPPSRHQAPAHGTVRPRRTRRQPSRYADYVMSERGMYCMQVFLLPLTVHPDDCVR</sequence>
<dbReference type="CDD" id="cd09274">
    <property type="entry name" value="RNase_HI_RT_Ty3"/>
    <property type="match status" value="1"/>
</dbReference>
<keyword evidence="6" id="KW-0378">Hydrolase</keyword>
<evidence type="ECO:0000256" key="5">
    <source>
        <dbReference type="ARBA" id="ARBA00022759"/>
    </source>
</evidence>
<dbReference type="FunFam" id="3.30.420.10:FF:000063">
    <property type="entry name" value="Retrovirus-related Pol polyprotein from transposon 297-like Protein"/>
    <property type="match status" value="1"/>
</dbReference>
<dbReference type="Pfam" id="PF00665">
    <property type="entry name" value="rve"/>
    <property type="match status" value="1"/>
</dbReference>
<dbReference type="InterPro" id="IPR050951">
    <property type="entry name" value="Retrovirus_Pol_polyprotein"/>
</dbReference>
<dbReference type="InterPro" id="IPR041588">
    <property type="entry name" value="Integrase_H2C2"/>
</dbReference>
<dbReference type="PANTHER" id="PTHR37984:SF9">
    <property type="entry name" value="INTEGRASE CATALYTIC DOMAIN-CONTAINING PROTEIN"/>
    <property type="match status" value="1"/>
</dbReference>
<proteinExistence type="predicted"/>
<accession>A0A085N4U6</accession>
<dbReference type="FunFam" id="1.10.340.70:FF:000003">
    <property type="entry name" value="Protein CBG25708"/>
    <property type="match status" value="1"/>
</dbReference>
<evidence type="ECO:0000256" key="3">
    <source>
        <dbReference type="ARBA" id="ARBA00022695"/>
    </source>
</evidence>
<dbReference type="AlphaFoldDB" id="A0A085N4U6"/>
<dbReference type="Gene3D" id="3.30.420.10">
    <property type="entry name" value="Ribonuclease H-like superfamily/Ribonuclease H"/>
    <property type="match status" value="1"/>
</dbReference>
<keyword evidence="5" id="KW-0255">Endonuclease</keyword>
<dbReference type="InterPro" id="IPR036397">
    <property type="entry name" value="RNaseH_sf"/>
</dbReference>
<dbReference type="InterPro" id="IPR012337">
    <property type="entry name" value="RNaseH-like_sf"/>
</dbReference>
<dbReference type="PROSITE" id="PS50994">
    <property type="entry name" value="INTEGRASE"/>
    <property type="match status" value="1"/>
</dbReference>
<dbReference type="FunFam" id="3.30.70.270:FF:000063">
    <property type="entry name" value="Zinc knuckle domaincontaining protein"/>
    <property type="match status" value="1"/>
</dbReference>
<evidence type="ECO:0000256" key="8">
    <source>
        <dbReference type="SAM" id="MobiDB-lite"/>
    </source>
</evidence>
<dbReference type="InterPro" id="IPR041373">
    <property type="entry name" value="RT_RNaseH"/>
</dbReference>
<dbReference type="GO" id="GO:0016787">
    <property type="term" value="F:hydrolase activity"/>
    <property type="evidence" value="ECO:0007669"/>
    <property type="project" value="UniProtKB-KW"/>
</dbReference>
<dbReference type="EMBL" id="KL367555">
    <property type="protein sequence ID" value="KFD64492.1"/>
    <property type="molecule type" value="Genomic_DNA"/>
</dbReference>
<dbReference type="Gene3D" id="3.10.20.370">
    <property type="match status" value="1"/>
</dbReference>
<dbReference type="InterPro" id="IPR001584">
    <property type="entry name" value="Integrase_cat-core"/>
</dbReference>
<dbReference type="GO" id="GO:0042575">
    <property type="term" value="C:DNA polymerase complex"/>
    <property type="evidence" value="ECO:0007669"/>
    <property type="project" value="UniProtKB-ARBA"/>
</dbReference>
<dbReference type="FunFam" id="3.10.20.370:FF:000001">
    <property type="entry name" value="Retrovirus-related Pol polyprotein from transposon 17.6-like protein"/>
    <property type="match status" value="1"/>
</dbReference>
<evidence type="ECO:0000256" key="4">
    <source>
        <dbReference type="ARBA" id="ARBA00022722"/>
    </source>
</evidence>
<dbReference type="PANTHER" id="PTHR37984">
    <property type="entry name" value="PROTEIN CBG26694"/>
    <property type="match status" value="1"/>
</dbReference>
<evidence type="ECO:0000259" key="9">
    <source>
        <dbReference type="PROSITE" id="PS50994"/>
    </source>
</evidence>
<organism evidence="10">
    <name type="scientific">Trichuris suis</name>
    <name type="common">pig whipworm</name>
    <dbReference type="NCBI Taxonomy" id="68888"/>
    <lineage>
        <taxon>Eukaryota</taxon>
        <taxon>Metazoa</taxon>
        <taxon>Ecdysozoa</taxon>
        <taxon>Nematoda</taxon>
        <taxon>Enoplea</taxon>
        <taxon>Dorylaimia</taxon>
        <taxon>Trichinellida</taxon>
        <taxon>Trichuridae</taxon>
        <taxon>Trichuris</taxon>
    </lineage>
</organism>
<dbReference type="GO" id="GO:0003964">
    <property type="term" value="F:RNA-directed DNA polymerase activity"/>
    <property type="evidence" value="ECO:0007669"/>
    <property type="project" value="UniProtKB-KW"/>
</dbReference>
<name>A0A085N4U6_9BILA</name>
<evidence type="ECO:0000313" key="10">
    <source>
        <dbReference type="EMBL" id="KFD64492.1"/>
    </source>
</evidence>
<dbReference type="GO" id="GO:0004519">
    <property type="term" value="F:endonuclease activity"/>
    <property type="evidence" value="ECO:0007669"/>
    <property type="project" value="UniProtKB-KW"/>
</dbReference>
<dbReference type="SUPFAM" id="SSF53098">
    <property type="entry name" value="Ribonuclease H-like"/>
    <property type="match status" value="1"/>
</dbReference>
<dbReference type="InterPro" id="IPR043502">
    <property type="entry name" value="DNA/RNA_pol_sf"/>
</dbReference>
<dbReference type="SUPFAM" id="SSF56672">
    <property type="entry name" value="DNA/RNA polymerases"/>
    <property type="match status" value="1"/>
</dbReference>
<dbReference type="Pfam" id="PF17917">
    <property type="entry name" value="RT_RNaseH"/>
    <property type="match status" value="1"/>
</dbReference>